<evidence type="ECO:0000256" key="2">
    <source>
        <dbReference type="ARBA" id="ARBA00023128"/>
    </source>
</evidence>
<evidence type="ECO:0000256" key="3">
    <source>
        <dbReference type="SAM" id="MobiDB-lite"/>
    </source>
</evidence>
<dbReference type="RefSeq" id="XP_008603675.1">
    <property type="nucleotide sequence ID" value="XM_008605453.1"/>
</dbReference>
<protein>
    <submittedName>
        <fullName evidence="5">Reverse transcriptase</fullName>
    </submittedName>
</protein>
<dbReference type="EMBL" id="JH725302">
    <property type="protein sequence ID" value="EJP60696.1"/>
    <property type="molecule type" value="Genomic_DNA"/>
</dbReference>
<dbReference type="InterPro" id="IPR000477">
    <property type="entry name" value="RT_dom"/>
</dbReference>
<evidence type="ECO:0000259" key="4">
    <source>
        <dbReference type="PROSITE" id="PS50878"/>
    </source>
</evidence>
<organism evidence="5 6">
    <name type="scientific">Beauveria bassiana (strain ARSEF 2860)</name>
    <name type="common">White muscardine disease fungus</name>
    <name type="synonym">Tritirachium shiotae</name>
    <dbReference type="NCBI Taxonomy" id="655819"/>
    <lineage>
        <taxon>Eukaryota</taxon>
        <taxon>Fungi</taxon>
        <taxon>Dikarya</taxon>
        <taxon>Ascomycota</taxon>
        <taxon>Pezizomycotina</taxon>
        <taxon>Sordariomycetes</taxon>
        <taxon>Hypocreomycetidae</taxon>
        <taxon>Hypocreales</taxon>
        <taxon>Cordycipitaceae</taxon>
        <taxon>Beauveria</taxon>
    </lineage>
</organism>
<dbReference type="Proteomes" id="UP000002762">
    <property type="component" value="Unassembled WGS sequence"/>
</dbReference>
<comment type="subcellular location">
    <subcellularLocation>
        <location evidence="1">Mitochondrion</location>
    </subcellularLocation>
</comment>
<feature type="compositionally biased region" description="Basic and acidic residues" evidence="3">
    <location>
        <begin position="28"/>
        <end position="43"/>
    </location>
</feature>
<dbReference type="GO" id="GO:0005739">
    <property type="term" value="C:mitochondrion"/>
    <property type="evidence" value="ECO:0007669"/>
    <property type="project" value="UniProtKB-SubCell"/>
</dbReference>
<dbReference type="OrthoDB" id="5075809at2759"/>
<dbReference type="PANTHER" id="PTHR33481:SF1">
    <property type="entry name" value="ENDONUCLEASE_EXONUCLEASE_PHOSPHATASE DOMAIN-CONTAINING PROTEIN-RELATED"/>
    <property type="match status" value="1"/>
</dbReference>
<feature type="region of interest" description="Disordered" evidence="3">
    <location>
        <begin position="11"/>
        <end position="43"/>
    </location>
</feature>
<dbReference type="HOGENOM" id="CLU_436118_0_0_1"/>
<evidence type="ECO:0000313" key="5">
    <source>
        <dbReference type="EMBL" id="EJP60696.1"/>
    </source>
</evidence>
<evidence type="ECO:0000313" key="6">
    <source>
        <dbReference type="Proteomes" id="UP000002762"/>
    </source>
</evidence>
<dbReference type="InParanoid" id="J5J976"/>
<dbReference type="PROSITE" id="PS50878">
    <property type="entry name" value="RT_POL"/>
    <property type="match status" value="1"/>
</dbReference>
<evidence type="ECO:0000256" key="1">
    <source>
        <dbReference type="ARBA" id="ARBA00004173"/>
    </source>
</evidence>
<accession>J5J976</accession>
<dbReference type="AlphaFoldDB" id="J5J976"/>
<dbReference type="GeneID" id="19893368"/>
<keyword evidence="5" id="KW-0808">Transferase</keyword>
<keyword evidence="5" id="KW-0695">RNA-directed DNA polymerase</keyword>
<gene>
    <name evidence="5" type="ORF">BBA_10356</name>
</gene>
<sequence>MWWLLSFASCSSHHGTGVSEAPAEGQEQESRLESQHTHKPSDELKHTTLADSACGNNYPGQSLASLLADLQCIREYRKSASDKGGTPYFELECLAKDGQWYWIGESDIQRSVPSAVGTFWGCGPAEWRAPETGEGETGREVWKRPLATDGDGVPDAHLIMGRKTSRSGQTKYLMQKVGYPTAQSAWQDGEAVKEKYTHEYERYRLNHTDCPELTDGEERQLSAIVGHRLNGEKGSQKGIQFSCQWSNDTETWEDEHEVQKRYNAAVLTYWHSDLKARRSCKVPDRRLQILGHRKFRTKLLLKVQIVGRSSCDGCARHIKSFSAIILAKVVSSADLHGIKSVAPQLADVRISIQCELQELIMLLFPGTFVGGIPVEVAVVVCRVAVAPLACQYKASRNSLLEAGRLILLAVTHLKRRKNGMPIQFYTRTNSHTEQAEELLTTFFPPLPEHIEEEGERPQRAAVPLPDLTLEEVQRQLMAAKSWKAPGEHGLSTMVWQQVWPVVKHQVMALFQASLDEGILPHQWRHAKIVPLKKGGKEDYSVAGSWRPISLLCTLGKILESVIAERISHAVETFGLLPTNHFGGRKQQSAEQALLLLQEQICAAWKGGWVLSLVSFDVKGAYNGVFKD</sequence>
<name>J5J976_BEAB2</name>
<dbReference type="GO" id="GO:0003964">
    <property type="term" value="F:RNA-directed DNA polymerase activity"/>
    <property type="evidence" value="ECO:0007669"/>
    <property type="project" value="UniProtKB-KW"/>
</dbReference>
<dbReference type="InterPro" id="IPR043502">
    <property type="entry name" value="DNA/RNA_pol_sf"/>
</dbReference>
<keyword evidence="6" id="KW-1185">Reference proteome</keyword>
<dbReference type="STRING" id="655819.J5J976"/>
<dbReference type="SUPFAM" id="SSF56672">
    <property type="entry name" value="DNA/RNA polymerases"/>
    <property type="match status" value="1"/>
</dbReference>
<feature type="domain" description="Reverse transcriptase" evidence="4">
    <location>
        <begin position="512"/>
        <end position="627"/>
    </location>
</feature>
<proteinExistence type="predicted"/>
<dbReference type="PANTHER" id="PTHR33481">
    <property type="entry name" value="REVERSE TRANSCRIPTASE"/>
    <property type="match status" value="1"/>
</dbReference>
<reference evidence="5 6" key="1">
    <citation type="journal article" date="2012" name="Sci. Rep.">
        <title>Genomic perspectives on the evolution of fungal entomopathogenicity in Beauveria bassiana.</title>
        <authorList>
            <person name="Xiao G."/>
            <person name="Ying S.H."/>
            <person name="Zheng P."/>
            <person name="Wang Z.L."/>
            <person name="Zhang S."/>
            <person name="Xie X.Q."/>
            <person name="Shang Y."/>
            <person name="St Leger R.J."/>
            <person name="Zhao G.P."/>
            <person name="Wang C."/>
            <person name="Feng M.G."/>
        </authorList>
    </citation>
    <scope>NUCLEOTIDE SEQUENCE [LARGE SCALE GENOMIC DNA]</scope>
    <source>
        <strain evidence="5 6">ARSEF 2860</strain>
    </source>
</reference>
<keyword evidence="2" id="KW-0496">Mitochondrion</keyword>
<keyword evidence="5" id="KW-0548">Nucleotidyltransferase</keyword>